<gene>
    <name evidence="2" type="ORF">EG19_01135</name>
</gene>
<feature type="region of interest" description="Disordered" evidence="1">
    <location>
        <begin position="51"/>
        <end position="75"/>
    </location>
</feature>
<feature type="compositionally biased region" description="Basic and acidic residues" evidence="1">
    <location>
        <begin position="9"/>
        <end position="33"/>
    </location>
</feature>
<keyword evidence="3" id="KW-1185">Reference proteome</keyword>
<evidence type="ECO:0000313" key="2">
    <source>
        <dbReference type="EMBL" id="KDA54200.1"/>
    </source>
</evidence>
<feature type="region of interest" description="Disordered" evidence="1">
    <location>
        <begin position="1"/>
        <end position="33"/>
    </location>
</feature>
<proteinExistence type="predicted"/>
<reference evidence="2 3" key="1">
    <citation type="submission" date="2014-04" db="EMBL/GenBank/DDBJ databases">
        <title>The Genome Sequence of Thermoanaerobaculum aquaticum MP-01, The First Cultivated Group 23 Acidobacterium.</title>
        <authorList>
            <person name="Stamps B.W."/>
            <person name="Losey N.A."/>
            <person name="Lawson P.A."/>
            <person name="Stevenson B.S."/>
        </authorList>
    </citation>
    <scope>NUCLEOTIDE SEQUENCE [LARGE SCALE GENOMIC DNA]</scope>
    <source>
        <strain evidence="2 3">MP-01</strain>
    </source>
</reference>
<name>A0A062Y0A5_9BACT</name>
<protein>
    <submittedName>
        <fullName evidence="2">Uncharacterized protein</fullName>
    </submittedName>
</protein>
<dbReference type="STRING" id="1312852.EG19_01135"/>
<evidence type="ECO:0000256" key="1">
    <source>
        <dbReference type="SAM" id="MobiDB-lite"/>
    </source>
</evidence>
<comment type="caution">
    <text evidence="2">The sequence shown here is derived from an EMBL/GenBank/DDBJ whole genome shotgun (WGS) entry which is preliminary data.</text>
</comment>
<accession>A0A062Y0A5</accession>
<dbReference type="AlphaFoldDB" id="A0A062Y0A5"/>
<organism evidence="2 3">
    <name type="scientific">Thermoanaerobaculum aquaticum</name>
    <dbReference type="NCBI Taxonomy" id="1312852"/>
    <lineage>
        <taxon>Bacteria</taxon>
        <taxon>Pseudomonadati</taxon>
        <taxon>Acidobacteriota</taxon>
        <taxon>Thermoanaerobaculia</taxon>
        <taxon>Thermoanaerobaculales</taxon>
        <taxon>Thermoanaerobaculaceae</taxon>
        <taxon>Thermoanaerobaculum</taxon>
    </lineage>
</organism>
<dbReference type="RefSeq" id="WP_038048263.1">
    <property type="nucleotide sequence ID" value="NZ_JMFG01000011.1"/>
</dbReference>
<feature type="non-terminal residue" evidence="2">
    <location>
        <position position="1"/>
    </location>
</feature>
<evidence type="ECO:0000313" key="3">
    <source>
        <dbReference type="Proteomes" id="UP000027284"/>
    </source>
</evidence>
<dbReference type="EMBL" id="JMFG01000011">
    <property type="protein sequence ID" value="KDA54200.1"/>
    <property type="molecule type" value="Genomic_DNA"/>
</dbReference>
<dbReference type="Proteomes" id="UP000027284">
    <property type="component" value="Unassembled WGS sequence"/>
</dbReference>
<feature type="compositionally biased region" description="Polar residues" evidence="1">
    <location>
        <begin position="60"/>
        <end position="75"/>
    </location>
</feature>
<sequence>AGRPTEAIKQTDEDGTAERIGRELAEERPDLSRAEAEKLVEELLRLGQLYERQQGKQPAVNLNSTTDPLTGQEQK</sequence>